<dbReference type="PANTHER" id="PTHR30537">
    <property type="entry name" value="HTH-TYPE TRANSCRIPTIONAL REGULATOR"/>
    <property type="match status" value="1"/>
</dbReference>
<dbReference type="RefSeq" id="WP_142581154.1">
    <property type="nucleotide sequence ID" value="NZ_CABFPH010000001.1"/>
</dbReference>
<evidence type="ECO:0000256" key="4">
    <source>
        <dbReference type="ARBA" id="ARBA00023163"/>
    </source>
</evidence>
<dbReference type="GO" id="GO:0043565">
    <property type="term" value="F:sequence-specific DNA binding"/>
    <property type="evidence" value="ECO:0007669"/>
    <property type="project" value="TreeGrafter"/>
</dbReference>
<evidence type="ECO:0000256" key="2">
    <source>
        <dbReference type="ARBA" id="ARBA00023015"/>
    </source>
</evidence>
<dbReference type="InterPro" id="IPR005119">
    <property type="entry name" value="LysR_subst-bd"/>
</dbReference>
<dbReference type="Pfam" id="PF03466">
    <property type="entry name" value="LysR_substrate"/>
    <property type="match status" value="1"/>
</dbReference>
<dbReference type="GO" id="GO:0006351">
    <property type="term" value="P:DNA-templated transcription"/>
    <property type="evidence" value="ECO:0007669"/>
    <property type="project" value="TreeGrafter"/>
</dbReference>
<dbReference type="GO" id="GO:0003700">
    <property type="term" value="F:DNA-binding transcription factor activity"/>
    <property type="evidence" value="ECO:0007669"/>
    <property type="project" value="InterPro"/>
</dbReference>
<evidence type="ECO:0000256" key="1">
    <source>
        <dbReference type="ARBA" id="ARBA00009437"/>
    </source>
</evidence>
<dbReference type="InterPro" id="IPR000847">
    <property type="entry name" value="LysR_HTH_N"/>
</dbReference>
<evidence type="ECO:0000313" key="7">
    <source>
        <dbReference type="Proteomes" id="UP000410984"/>
    </source>
</evidence>
<feature type="domain" description="HTH lysR-type" evidence="5">
    <location>
        <begin position="2"/>
        <end position="59"/>
    </location>
</feature>
<dbReference type="Proteomes" id="UP000410984">
    <property type="component" value="Unassembled WGS sequence"/>
</dbReference>
<sequence length="310" mass="33700">MPPLRALAAFKAAAQHASFAKGAAELGVTPSAISHQIQQLEDFLGVVLFRRQAGRAVLTAAGRTYAGEIEQAFSAIAAATERVAPQSQREHLVVASSPSFAVKWLQPRMQSFLRSHPEARIRISTLSERDDIESERFDLAITYGRPAHTAMSIEPFLLECLRPLCSPELAASIGLRTPRDLARTTLIHSVNALTWADYLRRVGEAALRPRNELWLDRSLMAVEAAVSSLGVVLESEVLAADELRDGRLIAPFAEQGFAVETTSYFLIRPLGVSRGSLARAFEAWLLETITAENLAKATAGQPTGRSAKTS</sequence>
<dbReference type="Gene3D" id="1.10.10.10">
    <property type="entry name" value="Winged helix-like DNA-binding domain superfamily/Winged helix DNA-binding domain"/>
    <property type="match status" value="1"/>
</dbReference>
<evidence type="ECO:0000313" key="6">
    <source>
        <dbReference type="EMBL" id="VUD69564.1"/>
    </source>
</evidence>
<keyword evidence="7" id="KW-1185">Reference proteome</keyword>
<keyword evidence="4" id="KW-0804">Transcription</keyword>
<dbReference type="CDD" id="cd08432">
    <property type="entry name" value="PBP2_GcdR_TrpI_HvrB_AmpR_like"/>
    <property type="match status" value="1"/>
</dbReference>
<dbReference type="InterPro" id="IPR036390">
    <property type="entry name" value="WH_DNA-bd_sf"/>
</dbReference>
<evidence type="ECO:0000259" key="5">
    <source>
        <dbReference type="PROSITE" id="PS50931"/>
    </source>
</evidence>
<organism evidence="6 7">
    <name type="scientific">Methylobacterium symbioticum</name>
    <dbReference type="NCBI Taxonomy" id="2584084"/>
    <lineage>
        <taxon>Bacteria</taxon>
        <taxon>Pseudomonadati</taxon>
        <taxon>Pseudomonadota</taxon>
        <taxon>Alphaproteobacteria</taxon>
        <taxon>Hyphomicrobiales</taxon>
        <taxon>Methylobacteriaceae</taxon>
        <taxon>Methylobacterium</taxon>
    </lineage>
</organism>
<keyword evidence="3" id="KW-0238">DNA-binding</keyword>
<dbReference type="InterPro" id="IPR058163">
    <property type="entry name" value="LysR-type_TF_proteobact-type"/>
</dbReference>
<proteinExistence type="inferred from homology"/>
<dbReference type="SUPFAM" id="SSF53850">
    <property type="entry name" value="Periplasmic binding protein-like II"/>
    <property type="match status" value="1"/>
</dbReference>
<dbReference type="SUPFAM" id="SSF46785">
    <property type="entry name" value="Winged helix' DNA-binding domain"/>
    <property type="match status" value="1"/>
</dbReference>
<dbReference type="InterPro" id="IPR036388">
    <property type="entry name" value="WH-like_DNA-bd_sf"/>
</dbReference>
<dbReference type="PANTHER" id="PTHR30537:SF5">
    <property type="entry name" value="HTH-TYPE TRANSCRIPTIONAL ACTIVATOR TTDR-RELATED"/>
    <property type="match status" value="1"/>
</dbReference>
<reference evidence="6 7" key="1">
    <citation type="submission" date="2019-06" db="EMBL/GenBank/DDBJ databases">
        <authorList>
            <person name="Rodrigo-Torres L."/>
            <person name="Arahal R. D."/>
            <person name="Lucena T."/>
        </authorList>
    </citation>
    <scope>NUCLEOTIDE SEQUENCE [LARGE SCALE GENOMIC DNA]</scope>
    <source>
        <strain evidence="6 7">SB0023/3</strain>
    </source>
</reference>
<dbReference type="PROSITE" id="PS50931">
    <property type="entry name" value="HTH_LYSR"/>
    <property type="match status" value="1"/>
</dbReference>
<dbReference type="Gene3D" id="3.40.190.10">
    <property type="entry name" value="Periplasmic binding protein-like II"/>
    <property type="match status" value="2"/>
</dbReference>
<keyword evidence="2" id="KW-0805">Transcription regulation</keyword>
<dbReference type="Pfam" id="PF00126">
    <property type="entry name" value="HTH_1"/>
    <property type="match status" value="1"/>
</dbReference>
<dbReference type="AlphaFoldDB" id="A0A509E7D5"/>
<name>A0A509E7D5_9HYPH</name>
<dbReference type="OrthoDB" id="9793571at2"/>
<dbReference type="EMBL" id="CABFPH010000001">
    <property type="protein sequence ID" value="VUD69564.1"/>
    <property type="molecule type" value="Genomic_DNA"/>
</dbReference>
<dbReference type="PRINTS" id="PR00039">
    <property type="entry name" value="HTHLYSR"/>
</dbReference>
<accession>A0A509E7D5</accession>
<gene>
    <name evidence="6" type="primary">gcvA_1</name>
    <name evidence="6" type="ORF">MET9862_00115</name>
</gene>
<evidence type="ECO:0000256" key="3">
    <source>
        <dbReference type="ARBA" id="ARBA00023125"/>
    </source>
</evidence>
<comment type="similarity">
    <text evidence="1">Belongs to the LysR transcriptional regulatory family.</text>
</comment>
<protein>
    <submittedName>
        <fullName evidence="6">Glycine cleavage system transcriptional activator</fullName>
    </submittedName>
</protein>